<organism evidence="2 3">
    <name type="scientific">Talaromyces atroroseus</name>
    <dbReference type="NCBI Taxonomy" id="1441469"/>
    <lineage>
        <taxon>Eukaryota</taxon>
        <taxon>Fungi</taxon>
        <taxon>Dikarya</taxon>
        <taxon>Ascomycota</taxon>
        <taxon>Pezizomycotina</taxon>
        <taxon>Eurotiomycetes</taxon>
        <taxon>Eurotiomycetidae</taxon>
        <taxon>Eurotiales</taxon>
        <taxon>Trichocomaceae</taxon>
        <taxon>Talaromyces</taxon>
        <taxon>Talaromyces sect. Trachyspermi</taxon>
    </lineage>
</organism>
<feature type="compositionally biased region" description="Acidic residues" evidence="1">
    <location>
        <begin position="168"/>
        <end position="183"/>
    </location>
</feature>
<gene>
    <name evidence="2" type="ORF">UA08_01879</name>
</gene>
<evidence type="ECO:0000313" key="3">
    <source>
        <dbReference type="Proteomes" id="UP000214365"/>
    </source>
</evidence>
<name>A0A1Q5QAH5_TALAT</name>
<dbReference type="GeneID" id="31001634"/>
<feature type="region of interest" description="Disordered" evidence="1">
    <location>
        <begin position="105"/>
        <end position="193"/>
    </location>
</feature>
<dbReference type="AlphaFoldDB" id="A0A1Q5QAH5"/>
<evidence type="ECO:0000313" key="2">
    <source>
        <dbReference type="EMBL" id="OKL62808.1"/>
    </source>
</evidence>
<dbReference type="Proteomes" id="UP000214365">
    <property type="component" value="Unassembled WGS sequence"/>
</dbReference>
<evidence type="ECO:0000256" key="1">
    <source>
        <dbReference type="SAM" id="MobiDB-lite"/>
    </source>
</evidence>
<dbReference type="RefSeq" id="XP_020122929.1">
    <property type="nucleotide sequence ID" value="XM_020261592.1"/>
</dbReference>
<feature type="region of interest" description="Disordered" evidence="1">
    <location>
        <begin position="204"/>
        <end position="223"/>
    </location>
</feature>
<feature type="compositionally biased region" description="Low complexity" evidence="1">
    <location>
        <begin position="127"/>
        <end position="138"/>
    </location>
</feature>
<reference evidence="2 3" key="1">
    <citation type="submission" date="2015-06" db="EMBL/GenBank/DDBJ databases">
        <title>Talaromyces atroroseus IBT 11181 draft genome.</title>
        <authorList>
            <person name="Rasmussen K.B."/>
            <person name="Rasmussen S."/>
            <person name="Petersen B."/>
            <person name="Sicheritz-Ponten T."/>
            <person name="Mortensen U.H."/>
            <person name="Thrane U."/>
        </authorList>
    </citation>
    <scope>NUCLEOTIDE SEQUENCE [LARGE SCALE GENOMIC DNA]</scope>
    <source>
        <strain evidence="2 3">IBT 11181</strain>
    </source>
</reference>
<protein>
    <submittedName>
        <fullName evidence="2">Uncharacterized protein</fullName>
    </submittedName>
</protein>
<proteinExistence type="predicted"/>
<accession>A0A1Q5QAH5</accession>
<comment type="caution">
    <text evidence="2">The sequence shown here is derived from an EMBL/GenBank/DDBJ whole genome shotgun (WGS) entry which is preliminary data.</text>
</comment>
<feature type="compositionally biased region" description="Polar residues" evidence="1">
    <location>
        <begin position="145"/>
        <end position="160"/>
    </location>
</feature>
<dbReference type="OrthoDB" id="4450707at2759"/>
<dbReference type="EMBL" id="LFMY01000002">
    <property type="protein sequence ID" value="OKL62808.1"/>
    <property type="molecule type" value="Genomic_DNA"/>
</dbReference>
<keyword evidence="3" id="KW-1185">Reference proteome</keyword>
<sequence length="352" mass="39445">MKYFSRNSKELPSLEEITVVRPARYSVYYFPVRDGNNTGVLTKFLSWGARRHFLKKWLGGYRFQAEPIAVRQMGENGSFPDLPDQTIWESATLRRLPSEFKEERVENIMPSAIPSKRRRESAREGTESGLTSVSSSGSDIPPQIITGTSVQESGNNTSGRASRHASSDDDSEEDEEEEDEDEAAPTGLSNEGLPVLARSLSRTGLVHGSSNAQGKSDRSRPARETLSKLLNTRLLTSPLVNTSGTSDSGVDMSTSSSSALPTIIKFKFMVPRTKMVRDLRVENNEENSEYLFNQAREFFRRYDRLVGTPVSECVVEGEPECRCIYNAKELSYYIEELRERRGIVKVTVTQSS</sequence>